<dbReference type="AlphaFoldDB" id="A0A7R9BE86"/>
<feature type="domain" description="C1q" evidence="2">
    <location>
        <begin position="55"/>
        <end position="206"/>
    </location>
</feature>
<dbReference type="PROSITE" id="PS50871">
    <property type="entry name" value="C1Q"/>
    <property type="match status" value="1"/>
</dbReference>
<evidence type="ECO:0000313" key="3">
    <source>
        <dbReference type="EMBL" id="CAD7272464.1"/>
    </source>
</evidence>
<dbReference type="EMBL" id="CAJPEX010000032">
    <property type="protein sequence ID" value="CAG0912616.1"/>
    <property type="molecule type" value="Genomic_DNA"/>
</dbReference>
<evidence type="ECO:0000313" key="4">
    <source>
        <dbReference type="Proteomes" id="UP000678499"/>
    </source>
</evidence>
<dbReference type="InterPro" id="IPR001073">
    <property type="entry name" value="C1q_dom"/>
</dbReference>
<dbReference type="Pfam" id="PF00386">
    <property type="entry name" value="C1q"/>
    <property type="match status" value="1"/>
</dbReference>
<dbReference type="InterPro" id="IPR008983">
    <property type="entry name" value="Tumour_necrosis_fac-like_dom"/>
</dbReference>
<dbReference type="Gene3D" id="2.60.120.40">
    <property type="match status" value="1"/>
</dbReference>
<evidence type="ECO:0000259" key="2">
    <source>
        <dbReference type="PROSITE" id="PS50871"/>
    </source>
</evidence>
<accession>A0A7R9BE86</accession>
<organism evidence="3">
    <name type="scientific">Notodromas monacha</name>
    <dbReference type="NCBI Taxonomy" id="399045"/>
    <lineage>
        <taxon>Eukaryota</taxon>
        <taxon>Metazoa</taxon>
        <taxon>Ecdysozoa</taxon>
        <taxon>Arthropoda</taxon>
        <taxon>Crustacea</taxon>
        <taxon>Oligostraca</taxon>
        <taxon>Ostracoda</taxon>
        <taxon>Podocopa</taxon>
        <taxon>Podocopida</taxon>
        <taxon>Cypridocopina</taxon>
        <taxon>Cypridoidea</taxon>
        <taxon>Cyprididae</taxon>
        <taxon>Notodromas</taxon>
    </lineage>
</organism>
<dbReference type="Proteomes" id="UP000678499">
    <property type="component" value="Unassembled WGS sequence"/>
</dbReference>
<name>A0A7R9BE86_9CRUS</name>
<reference evidence="3" key="1">
    <citation type="submission" date="2020-11" db="EMBL/GenBank/DDBJ databases">
        <authorList>
            <person name="Tran Van P."/>
        </authorList>
    </citation>
    <scope>NUCLEOTIDE SEQUENCE</scope>
</reference>
<evidence type="ECO:0000256" key="1">
    <source>
        <dbReference type="SAM" id="MobiDB-lite"/>
    </source>
</evidence>
<protein>
    <recommendedName>
        <fullName evidence="2">C1q domain-containing protein</fullName>
    </recommendedName>
</protein>
<dbReference type="EMBL" id="OA882069">
    <property type="protein sequence ID" value="CAD7272464.1"/>
    <property type="molecule type" value="Genomic_DNA"/>
</dbReference>
<proteinExistence type="predicted"/>
<keyword evidence="4" id="KW-1185">Reference proteome</keyword>
<sequence length="251" mass="27051">MGSGVGGVRPGGRYENAFNDKLEKTMVRQEVVQPPTDMKVGPRSTTAFLSDGRIHPVRTRGFSAHGSTTKATQTEGTHTLVLDKVIHNYGGGLDLASGVYTVSVPGFYALTLSAHLESASNVANGSSVSVFKNDLDLVTRGYFGGQTTGSLSIFGELFLNIGDRLEARIKSNGAHMSKFFFSSRLMVATNVPLPLSQILVLLLMVLKRVYVETGVSHFKKPQKNRVRGASSRFPRSGAAPPPSRCAHTRKL</sequence>
<gene>
    <name evidence="3" type="ORF">NMOB1V02_LOCUS393</name>
</gene>
<dbReference type="SUPFAM" id="SSF49842">
    <property type="entry name" value="TNF-like"/>
    <property type="match status" value="1"/>
</dbReference>
<feature type="region of interest" description="Disordered" evidence="1">
    <location>
        <begin position="221"/>
        <end position="251"/>
    </location>
</feature>